<comment type="caution">
    <text evidence="2">The sequence shown here is derived from an EMBL/GenBank/DDBJ whole genome shotgun (WGS) entry which is preliminary data.</text>
</comment>
<dbReference type="GeneID" id="17043120"/>
<protein>
    <submittedName>
        <fullName evidence="2">Uncharacterized protein</fullName>
    </submittedName>
</protein>
<name>I0Z398_COCSC</name>
<dbReference type="Proteomes" id="UP000007264">
    <property type="component" value="Unassembled WGS sequence"/>
</dbReference>
<dbReference type="RefSeq" id="XP_005649661.1">
    <property type="nucleotide sequence ID" value="XM_005649604.1"/>
</dbReference>
<keyword evidence="3" id="KW-1185">Reference proteome</keyword>
<feature type="compositionally biased region" description="Gly residues" evidence="1">
    <location>
        <begin position="24"/>
        <end position="33"/>
    </location>
</feature>
<evidence type="ECO:0000313" key="2">
    <source>
        <dbReference type="EMBL" id="EIE25117.1"/>
    </source>
</evidence>
<dbReference type="AlphaFoldDB" id="I0Z398"/>
<evidence type="ECO:0000256" key="1">
    <source>
        <dbReference type="SAM" id="MobiDB-lite"/>
    </source>
</evidence>
<feature type="region of interest" description="Disordered" evidence="1">
    <location>
        <begin position="23"/>
        <end position="76"/>
    </location>
</feature>
<dbReference type="EMBL" id="AGSI01000004">
    <property type="protein sequence ID" value="EIE25117.1"/>
    <property type="molecule type" value="Genomic_DNA"/>
</dbReference>
<proteinExistence type="predicted"/>
<gene>
    <name evidence="2" type="ORF">COCSUDRAFT_61357</name>
</gene>
<organism evidence="2 3">
    <name type="scientific">Coccomyxa subellipsoidea (strain C-169)</name>
    <name type="common">Green microalga</name>
    <dbReference type="NCBI Taxonomy" id="574566"/>
    <lineage>
        <taxon>Eukaryota</taxon>
        <taxon>Viridiplantae</taxon>
        <taxon>Chlorophyta</taxon>
        <taxon>core chlorophytes</taxon>
        <taxon>Trebouxiophyceae</taxon>
        <taxon>Trebouxiophyceae incertae sedis</taxon>
        <taxon>Coccomyxaceae</taxon>
        <taxon>Coccomyxa</taxon>
        <taxon>Coccomyxa subellipsoidea</taxon>
    </lineage>
</organism>
<feature type="compositionally biased region" description="Low complexity" evidence="1">
    <location>
        <begin position="47"/>
        <end position="71"/>
    </location>
</feature>
<evidence type="ECO:0000313" key="3">
    <source>
        <dbReference type="Proteomes" id="UP000007264"/>
    </source>
</evidence>
<accession>I0Z398</accession>
<dbReference type="KEGG" id="csl:COCSUDRAFT_61357"/>
<reference evidence="2 3" key="1">
    <citation type="journal article" date="2012" name="Genome Biol.">
        <title>The genome of the polar eukaryotic microalga coccomyxa subellipsoidea reveals traits of cold adaptation.</title>
        <authorList>
            <person name="Blanc G."/>
            <person name="Agarkova I."/>
            <person name="Grimwood J."/>
            <person name="Kuo A."/>
            <person name="Brueggeman A."/>
            <person name="Dunigan D."/>
            <person name="Gurnon J."/>
            <person name="Ladunga I."/>
            <person name="Lindquist E."/>
            <person name="Lucas S."/>
            <person name="Pangilinan J."/>
            <person name="Proschold T."/>
            <person name="Salamov A."/>
            <person name="Schmutz J."/>
            <person name="Weeks D."/>
            <person name="Yamada T."/>
            <person name="Claverie J.M."/>
            <person name="Grigoriev I."/>
            <person name="Van Etten J."/>
            <person name="Lomsadze A."/>
            <person name="Borodovsky M."/>
        </authorList>
    </citation>
    <scope>NUCLEOTIDE SEQUENCE [LARGE SCALE GENOMIC DNA]</scope>
    <source>
        <strain evidence="2 3">C-169</strain>
    </source>
</reference>
<sequence length="115" mass="11292">MAEGLSKALTFYEKGAVVVALQGQGRGGSGRGGGFRESHPQGGQGQGPSPSANNSSAPDMAGPAPADMAGAESSGGNDVAERVILAGRTAVRALLAQAGSLKQLGRLPYALEAGS</sequence>